<sequence>MRRSTKWALRLATVAAGLLGVAFAVVLVVEGIGVVHRGARAYGDASALNRHGRTAVATVVSKRVRGDAPIATDIKPMKVRFTAADGTEHVVGVNGDHRVGARIHILYDPADPDVAVTESLTTRHFWAAGKMVLGVVLALCPLFVTAGAIAHVLDRRTSRRNAATS</sequence>
<dbReference type="Proteomes" id="UP001501442">
    <property type="component" value="Unassembled WGS sequence"/>
</dbReference>
<name>A0ABP8UQE0_9ACTN</name>
<keyword evidence="1" id="KW-0812">Transmembrane</keyword>
<accession>A0ABP8UQE0</accession>
<keyword evidence="3" id="KW-1185">Reference proteome</keyword>
<reference evidence="3" key="1">
    <citation type="journal article" date="2019" name="Int. J. Syst. Evol. Microbiol.">
        <title>The Global Catalogue of Microorganisms (GCM) 10K type strain sequencing project: providing services to taxonomists for standard genome sequencing and annotation.</title>
        <authorList>
            <consortium name="The Broad Institute Genomics Platform"/>
            <consortium name="The Broad Institute Genome Sequencing Center for Infectious Disease"/>
            <person name="Wu L."/>
            <person name="Ma J."/>
        </authorList>
    </citation>
    <scope>NUCLEOTIDE SEQUENCE [LARGE SCALE GENOMIC DNA]</scope>
    <source>
        <strain evidence="3">JCM 17939</strain>
    </source>
</reference>
<evidence type="ECO:0000313" key="3">
    <source>
        <dbReference type="Proteomes" id="UP001501442"/>
    </source>
</evidence>
<keyword evidence="1" id="KW-0472">Membrane</keyword>
<organism evidence="2 3">
    <name type="scientific">Actinoallomurus vinaceus</name>
    <dbReference type="NCBI Taxonomy" id="1080074"/>
    <lineage>
        <taxon>Bacteria</taxon>
        <taxon>Bacillati</taxon>
        <taxon>Actinomycetota</taxon>
        <taxon>Actinomycetes</taxon>
        <taxon>Streptosporangiales</taxon>
        <taxon>Thermomonosporaceae</taxon>
        <taxon>Actinoallomurus</taxon>
    </lineage>
</organism>
<comment type="caution">
    <text evidence="2">The sequence shown here is derived from an EMBL/GenBank/DDBJ whole genome shotgun (WGS) entry which is preliminary data.</text>
</comment>
<evidence type="ECO:0000256" key="1">
    <source>
        <dbReference type="SAM" id="Phobius"/>
    </source>
</evidence>
<evidence type="ECO:0008006" key="4">
    <source>
        <dbReference type="Google" id="ProtNLM"/>
    </source>
</evidence>
<feature type="transmembrane region" description="Helical" evidence="1">
    <location>
        <begin position="131"/>
        <end position="153"/>
    </location>
</feature>
<dbReference type="EMBL" id="BAABHK010000019">
    <property type="protein sequence ID" value="GAA4637423.1"/>
    <property type="molecule type" value="Genomic_DNA"/>
</dbReference>
<gene>
    <name evidence="2" type="ORF">GCM10023196_091180</name>
</gene>
<dbReference type="RefSeq" id="WP_345440481.1">
    <property type="nucleotide sequence ID" value="NZ_BAABHK010000019.1"/>
</dbReference>
<protein>
    <recommendedName>
        <fullName evidence="4">DUF3592 domain-containing protein</fullName>
    </recommendedName>
</protein>
<evidence type="ECO:0000313" key="2">
    <source>
        <dbReference type="EMBL" id="GAA4637423.1"/>
    </source>
</evidence>
<keyword evidence="1" id="KW-1133">Transmembrane helix</keyword>
<proteinExistence type="predicted"/>